<dbReference type="Gene3D" id="2.40.128.660">
    <property type="entry name" value="Uncharacterised protein PF15525, DUF4652"/>
    <property type="match status" value="1"/>
</dbReference>
<evidence type="ECO:0000313" key="3">
    <source>
        <dbReference type="EMBL" id="MCZ8535959.1"/>
    </source>
</evidence>
<dbReference type="RefSeq" id="WP_269925058.1">
    <property type="nucleotide sequence ID" value="NZ_JAMKBJ010000001.1"/>
</dbReference>
<sequence>MNDIKQQLITKIGDTSERSARVQQQVNLKKNQQPEGKKIHWGYYATIAAITGVLALGMNLLPSVLNENPGQLNEPEPQEIVSPNEEDSESVVLEKGEYYELLKQYFFPQESEVDFIGGFENGGLNIQTLWLNDFYVQQVLTNDGGITKHIYRINGDQIELVYDEMIDGTAPSQISIDELNKLFPIQIVIKAPFNLGDQYGDWTLIDTSGEVTTYYESFSNVLILENSYDDSRIRKYFVKDYGMVKWESAELNKDSGEYEVFITTEQITVYSPPEQTPSHFKATIMPNYVADFHSGWKISPDNSLRATINGKGETAGEEGEAVLVIENLATSETTIYALKDNYFGQFTPKKIEWIDENRLFVIIGASHGMVTVGGKLYELNISDNVVTPVIEDLGVREEIMSVKVNNDGTFTYEKHVYDTDQMEYNDSHVEEGTMPIPPAK</sequence>
<proteinExistence type="predicted"/>
<organism evidence="3 4">
    <name type="scientific">Paenisporosarcina quisquiliarum</name>
    <dbReference type="NCBI Taxonomy" id="365346"/>
    <lineage>
        <taxon>Bacteria</taxon>
        <taxon>Bacillati</taxon>
        <taxon>Bacillota</taxon>
        <taxon>Bacilli</taxon>
        <taxon>Bacillales</taxon>
        <taxon>Caryophanaceae</taxon>
        <taxon>Paenisporosarcina</taxon>
    </lineage>
</organism>
<evidence type="ECO:0000256" key="1">
    <source>
        <dbReference type="SAM" id="MobiDB-lite"/>
    </source>
</evidence>
<accession>A0A9X3LGJ2</accession>
<feature type="transmembrane region" description="Helical" evidence="2">
    <location>
        <begin position="41"/>
        <end position="61"/>
    </location>
</feature>
<dbReference type="InterPro" id="IPR028102">
    <property type="entry name" value="DUF4652"/>
</dbReference>
<evidence type="ECO:0000313" key="4">
    <source>
        <dbReference type="Proteomes" id="UP001152173"/>
    </source>
</evidence>
<keyword evidence="2" id="KW-0812">Transmembrane</keyword>
<dbReference type="AlphaFoldDB" id="A0A9X3LGJ2"/>
<protein>
    <submittedName>
        <fullName evidence="3">DUF4652 domain-containing protein</fullName>
    </submittedName>
</protein>
<feature type="region of interest" description="Disordered" evidence="1">
    <location>
        <begin position="68"/>
        <end position="87"/>
    </location>
</feature>
<keyword evidence="2" id="KW-1133">Transmembrane helix</keyword>
<comment type="caution">
    <text evidence="3">The sequence shown here is derived from an EMBL/GenBank/DDBJ whole genome shotgun (WGS) entry which is preliminary data.</text>
</comment>
<evidence type="ECO:0000256" key="2">
    <source>
        <dbReference type="SAM" id="Phobius"/>
    </source>
</evidence>
<dbReference type="Pfam" id="PF15525">
    <property type="entry name" value="DUF4652"/>
    <property type="match status" value="1"/>
</dbReference>
<dbReference type="EMBL" id="JAMKBJ010000001">
    <property type="protein sequence ID" value="MCZ8535959.1"/>
    <property type="molecule type" value="Genomic_DNA"/>
</dbReference>
<keyword evidence="2" id="KW-0472">Membrane</keyword>
<name>A0A9X3LGJ2_9BACL</name>
<reference evidence="3" key="1">
    <citation type="submission" date="2022-05" db="EMBL/GenBank/DDBJ databases">
        <authorList>
            <person name="Colautti A."/>
            <person name="Iacumin L."/>
        </authorList>
    </citation>
    <scope>NUCLEOTIDE SEQUENCE</scope>
    <source>
        <strain evidence="3">SK 55</strain>
    </source>
</reference>
<dbReference type="Proteomes" id="UP001152173">
    <property type="component" value="Unassembled WGS sequence"/>
</dbReference>
<gene>
    <name evidence="3" type="ORF">M9R32_01985</name>
</gene>
<keyword evidence="4" id="KW-1185">Reference proteome</keyword>